<evidence type="ECO:0000256" key="4">
    <source>
        <dbReference type="ARBA" id="ARBA00022723"/>
    </source>
</evidence>
<evidence type="ECO:0000256" key="1">
    <source>
        <dbReference type="ARBA" id="ARBA00022485"/>
    </source>
</evidence>
<evidence type="ECO:0000256" key="9">
    <source>
        <dbReference type="HAMAP-Rule" id="MF_00916"/>
    </source>
</evidence>
<keyword evidence="7 9" id="KW-0408">Iron</keyword>
<dbReference type="FunFam" id="3.30.70.20:FF:000017">
    <property type="entry name" value="Epoxyqueuosine reductase"/>
    <property type="match status" value="1"/>
</dbReference>
<proteinExistence type="inferred from homology"/>
<comment type="caution">
    <text evidence="9">Lacks conserved residue(s) required for the propagation of feature annotation.</text>
</comment>
<evidence type="ECO:0000256" key="2">
    <source>
        <dbReference type="ARBA" id="ARBA00022490"/>
    </source>
</evidence>
<dbReference type="Pfam" id="PF13484">
    <property type="entry name" value="Fer4_16"/>
    <property type="match status" value="1"/>
</dbReference>
<feature type="binding site" evidence="9">
    <location>
        <position position="189"/>
    </location>
    <ligand>
        <name>[4Fe-4S] cluster</name>
        <dbReference type="ChEBI" id="CHEBI:49883"/>
        <label>1</label>
    </ligand>
</feature>
<dbReference type="AlphaFoldDB" id="A0A497XAL8"/>
<dbReference type="PANTHER" id="PTHR30002">
    <property type="entry name" value="EPOXYQUEUOSINE REDUCTASE"/>
    <property type="match status" value="1"/>
</dbReference>
<evidence type="ECO:0000256" key="3">
    <source>
        <dbReference type="ARBA" id="ARBA00022694"/>
    </source>
</evidence>
<feature type="binding site" evidence="9">
    <location>
        <position position="239"/>
    </location>
    <ligand>
        <name>[4Fe-4S] cluster</name>
        <dbReference type="ChEBI" id="CHEBI:49883"/>
        <label>2</label>
    </ligand>
</feature>
<evidence type="ECO:0000256" key="10">
    <source>
        <dbReference type="SAM" id="MobiDB-lite"/>
    </source>
</evidence>
<dbReference type="GO" id="GO:0008616">
    <property type="term" value="P:tRNA queuosine(34) biosynthetic process"/>
    <property type="evidence" value="ECO:0007669"/>
    <property type="project" value="UniProtKB-UniRule"/>
</dbReference>
<name>A0A497XAL8_9PROT</name>
<dbReference type="HAMAP" id="MF_00916">
    <property type="entry name" value="QueG"/>
    <property type="match status" value="1"/>
</dbReference>
<comment type="cofactor">
    <cofactor evidence="9">
        <name>cob(II)alamin</name>
        <dbReference type="ChEBI" id="CHEBI:16304"/>
    </cofactor>
</comment>
<feature type="binding site" evidence="9">
    <location>
        <position position="242"/>
    </location>
    <ligand>
        <name>[4Fe-4S] cluster</name>
        <dbReference type="ChEBI" id="CHEBI:49883"/>
        <label>2</label>
    </ligand>
</feature>
<evidence type="ECO:0000256" key="6">
    <source>
        <dbReference type="ARBA" id="ARBA00023002"/>
    </source>
</evidence>
<dbReference type="OrthoDB" id="9784571at2"/>
<keyword evidence="4 9" id="KW-0479">Metal-binding</keyword>
<feature type="binding site" evidence="9">
    <location>
        <position position="246"/>
    </location>
    <ligand>
        <name>[4Fe-4S] cluster</name>
        <dbReference type="ChEBI" id="CHEBI:49883"/>
        <label>1</label>
    </ligand>
</feature>
<dbReference type="SUPFAM" id="SSF46548">
    <property type="entry name" value="alpha-helical ferredoxin"/>
    <property type="match status" value="1"/>
</dbReference>
<dbReference type="GO" id="GO:0031419">
    <property type="term" value="F:cobalamin binding"/>
    <property type="evidence" value="ECO:0007669"/>
    <property type="project" value="UniProtKB-KW"/>
</dbReference>
<keyword evidence="5 9" id="KW-0671">Queuosine biosynthesis</keyword>
<evidence type="ECO:0000313" key="13">
    <source>
        <dbReference type="Proteomes" id="UP000268908"/>
    </source>
</evidence>
<feature type="domain" description="4Fe-4S ferredoxin-type" evidence="11">
    <location>
        <begin position="176"/>
        <end position="206"/>
    </location>
</feature>
<feature type="active site" description="Proton donor" evidence="9">
    <location>
        <position position="132"/>
    </location>
</feature>
<dbReference type="GO" id="GO:0052693">
    <property type="term" value="F:epoxyqueuosine reductase activity"/>
    <property type="evidence" value="ECO:0007669"/>
    <property type="project" value="UniProtKB-UniRule"/>
</dbReference>
<keyword evidence="1 9" id="KW-0004">4Fe-4S</keyword>
<dbReference type="PANTHER" id="PTHR30002:SF4">
    <property type="entry name" value="EPOXYQUEUOSINE REDUCTASE"/>
    <property type="match status" value="1"/>
</dbReference>
<feature type="binding site" evidence="9">
    <location>
        <position position="132"/>
    </location>
    <ligand>
        <name>cob(II)alamin</name>
        <dbReference type="ChEBI" id="CHEBI:16304"/>
    </ligand>
</feature>
<feature type="region of interest" description="Disordered" evidence="10">
    <location>
        <begin position="341"/>
        <end position="366"/>
    </location>
</feature>
<keyword evidence="6 9" id="KW-0560">Oxidoreductase</keyword>
<evidence type="ECO:0000313" key="12">
    <source>
        <dbReference type="EMBL" id="RLJ63595.1"/>
    </source>
</evidence>
<dbReference type="Proteomes" id="UP000268908">
    <property type="component" value="Unassembled WGS sequence"/>
</dbReference>
<evidence type="ECO:0000256" key="8">
    <source>
        <dbReference type="ARBA" id="ARBA00023014"/>
    </source>
</evidence>
<comment type="catalytic activity">
    <reaction evidence="9">
        <text>epoxyqueuosine(34) in tRNA + AH2 = queuosine(34) in tRNA + A + H2O</text>
        <dbReference type="Rhea" id="RHEA:32159"/>
        <dbReference type="Rhea" id="RHEA-COMP:18571"/>
        <dbReference type="Rhea" id="RHEA-COMP:18582"/>
        <dbReference type="ChEBI" id="CHEBI:13193"/>
        <dbReference type="ChEBI" id="CHEBI:15377"/>
        <dbReference type="ChEBI" id="CHEBI:17499"/>
        <dbReference type="ChEBI" id="CHEBI:194431"/>
        <dbReference type="ChEBI" id="CHEBI:194443"/>
        <dbReference type="EC" id="1.17.99.6"/>
    </reaction>
</comment>
<keyword evidence="9" id="KW-0846">Cobalamin</keyword>
<keyword evidence="9" id="KW-0170">Cobalt</keyword>
<comment type="subunit">
    <text evidence="9">Monomer.</text>
</comment>
<dbReference type="UniPathway" id="UPA00392"/>
<feature type="binding site" evidence="9">
    <location>
        <position position="167"/>
    </location>
    <ligand>
        <name>cob(II)alamin</name>
        <dbReference type="ChEBI" id="CHEBI:16304"/>
    </ligand>
</feature>
<keyword evidence="2 9" id="KW-0963">Cytoplasm</keyword>
<comment type="similarity">
    <text evidence="9">Belongs to the QueG family.</text>
</comment>
<dbReference type="InterPro" id="IPR017896">
    <property type="entry name" value="4Fe4S_Fe-S-bd"/>
</dbReference>
<dbReference type="GO" id="GO:0051539">
    <property type="term" value="F:4 iron, 4 sulfur cluster binding"/>
    <property type="evidence" value="ECO:0007669"/>
    <property type="project" value="UniProtKB-KW"/>
</dbReference>
<feature type="binding site" evidence="9">
    <location>
        <position position="212"/>
    </location>
    <ligand>
        <name>[4Fe-4S] cluster</name>
        <dbReference type="ChEBI" id="CHEBI:49883"/>
        <label>2</label>
    </ligand>
</feature>
<comment type="cofactor">
    <cofactor evidence="9">
        <name>[4Fe-4S] cluster</name>
        <dbReference type="ChEBI" id="CHEBI:49883"/>
    </cofactor>
    <text evidence="9">Binds 2 [4Fe-4S] clusters per monomer.</text>
</comment>
<evidence type="ECO:0000256" key="7">
    <source>
        <dbReference type="ARBA" id="ARBA00023004"/>
    </source>
</evidence>
<accession>A0A497XAL8</accession>
<evidence type="ECO:0000259" key="11">
    <source>
        <dbReference type="PROSITE" id="PS51379"/>
    </source>
</evidence>
<feature type="binding site" evidence="9">
    <location>
        <position position="196"/>
    </location>
    <ligand>
        <name>[4Fe-4S] cluster</name>
        <dbReference type="ChEBI" id="CHEBI:49883"/>
        <label>2</label>
    </ligand>
</feature>
<comment type="pathway">
    <text evidence="9">tRNA modification; tRNA-queuosine biosynthesis.</text>
</comment>
<dbReference type="NCBIfam" id="TIGR00276">
    <property type="entry name" value="tRNA epoxyqueuosine(34) reductase QueG"/>
    <property type="match status" value="1"/>
</dbReference>
<dbReference type="Gene3D" id="3.30.70.20">
    <property type="match status" value="1"/>
</dbReference>
<dbReference type="EC" id="1.17.99.6" evidence="9"/>
<feature type="binding site" evidence="9">
    <location>
        <position position="59"/>
    </location>
    <ligand>
        <name>cob(II)alamin</name>
        <dbReference type="ChEBI" id="CHEBI:16304"/>
    </ligand>
</feature>
<dbReference type="EMBL" id="RCCI01000006">
    <property type="protein sequence ID" value="RLJ63595.1"/>
    <property type="molecule type" value="Genomic_DNA"/>
</dbReference>
<keyword evidence="8 9" id="KW-0411">Iron-sulfur</keyword>
<evidence type="ECO:0000256" key="5">
    <source>
        <dbReference type="ARBA" id="ARBA00022785"/>
    </source>
</evidence>
<comment type="caution">
    <text evidence="12">The sequence shown here is derived from an EMBL/GenBank/DDBJ whole genome shotgun (WGS) entry which is preliminary data.</text>
</comment>
<protein>
    <recommendedName>
        <fullName evidence="9">Epoxyqueuosine reductase</fullName>
        <ecNumber evidence="9">1.17.99.6</ecNumber>
    </recommendedName>
    <alternativeName>
        <fullName evidence="9">Queuosine biosynthesis protein QueG</fullName>
    </alternativeName>
</protein>
<comment type="function">
    <text evidence="9">Catalyzes the conversion of epoxyqueuosine (oQ) to queuosine (Q), which is a hypermodified base found in the wobble positions of tRNA(Asp), tRNA(Asn), tRNA(His) and tRNA(Tyr).</text>
</comment>
<dbReference type="InterPro" id="IPR013542">
    <property type="entry name" value="QueG_DUF1730"/>
</dbReference>
<feature type="binding site" evidence="9">
    <location>
        <position position="186"/>
    </location>
    <ligand>
        <name>[4Fe-4S] cluster</name>
        <dbReference type="ChEBI" id="CHEBI:49883"/>
        <label>1</label>
    </ligand>
</feature>
<feature type="binding site" evidence="9">
    <location>
        <position position="156"/>
    </location>
    <ligand>
        <name>cob(II)alamin</name>
        <dbReference type="ChEBI" id="CHEBI:16304"/>
    </ligand>
</feature>
<dbReference type="InterPro" id="IPR017900">
    <property type="entry name" value="4Fe4S_Fe_S_CS"/>
</dbReference>
<organism evidence="12 13">
    <name type="scientific">Sulfurisoma sediminicola</name>
    <dbReference type="NCBI Taxonomy" id="1381557"/>
    <lineage>
        <taxon>Bacteria</taxon>
        <taxon>Pseudomonadati</taxon>
        <taxon>Pseudomonadota</taxon>
        <taxon>Betaproteobacteria</taxon>
        <taxon>Nitrosomonadales</taxon>
        <taxon>Sterolibacteriaceae</taxon>
        <taxon>Sulfurisoma</taxon>
    </lineage>
</organism>
<dbReference type="Pfam" id="PF08331">
    <property type="entry name" value="QueG_DUF1730"/>
    <property type="match status" value="1"/>
</dbReference>
<feature type="binding site" evidence="9">
    <location>
        <position position="221"/>
    </location>
    <ligand>
        <name>tRNA</name>
        <dbReference type="ChEBI" id="CHEBI:17843"/>
    </ligand>
</feature>
<feature type="binding site" evidence="9">
    <location>
        <begin position="239"/>
        <end position="240"/>
    </location>
    <ligand>
        <name>cob(II)alamin</name>
        <dbReference type="ChEBI" id="CHEBI:16304"/>
    </ligand>
</feature>
<feature type="binding site" evidence="9">
    <location>
        <position position="192"/>
    </location>
    <ligand>
        <name>[4Fe-4S] cluster</name>
        <dbReference type="ChEBI" id="CHEBI:49883"/>
        <label>1</label>
    </ligand>
</feature>
<comment type="subcellular location">
    <subcellularLocation>
        <location evidence="9">Cytoplasm</location>
    </subcellularLocation>
</comment>
<keyword evidence="13" id="KW-1185">Reference proteome</keyword>
<dbReference type="PROSITE" id="PS51379">
    <property type="entry name" value="4FE4S_FER_2"/>
    <property type="match status" value="1"/>
</dbReference>
<feature type="binding site" evidence="9">
    <location>
        <position position="214"/>
    </location>
    <ligand>
        <name>cob(II)alamin</name>
        <dbReference type="ChEBI" id="CHEBI:16304"/>
    </ligand>
</feature>
<dbReference type="RefSeq" id="WP_121242410.1">
    <property type="nucleotide sequence ID" value="NZ_RCCI01000006.1"/>
</dbReference>
<reference evidence="12 13" key="1">
    <citation type="submission" date="2018-10" db="EMBL/GenBank/DDBJ databases">
        <title>Genomic Encyclopedia of Type Strains, Phase IV (KMG-IV): sequencing the most valuable type-strain genomes for metagenomic binning, comparative biology and taxonomic classification.</title>
        <authorList>
            <person name="Goeker M."/>
        </authorList>
    </citation>
    <scope>NUCLEOTIDE SEQUENCE [LARGE SCALE GENOMIC DNA]</scope>
    <source>
        <strain evidence="12 13">DSM 26916</strain>
    </source>
</reference>
<sequence>MHDWTRLARSIKDWGRELGFDAIGITGTDLGEAERELNDWLAADCHGEMDYMATHGTKRSRPAELVPGTRAVIAARMNYRPPVAPAASAEVAAISRYALGRDYHKLLRARLQKLADRIVAEVGEFGYRVFTDSAPVMEVALAAKAGLGWRGKHTLLLSRQAGSWFFLGEIYVDLPLPPDAPATDHCGTCRACLDACPTDAFLAPYRLDARRCISYLTIELKGAIPEPLRPLLGNRIYGCDDCQDVCPWNREAPMTREPDFLPRHALDTATLIELFAWDEAEFNEKLAGSAIRRIGHERWLRNIAIALGNAPSLPELIAALEARREDSSALVREHVAWALNQHPHPPAPLPEKGGDGCSRTASAPVR</sequence>
<keyword evidence="3 9" id="KW-0819">tRNA processing</keyword>
<dbReference type="PROSITE" id="PS00198">
    <property type="entry name" value="4FE4S_FER_1"/>
    <property type="match status" value="1"/>
</dbReference>
<dbReference type="GO" id="GO:0046872">
    <property type="term" value="F:metal ion binding"/>
    <property type="evidence" value="ECO:0007669"/>
    <property type="project" value="UniProtKB-KW"/>
</dbReference>
<gene>
    <name evidence="9" type="primary">queG</name>
    <name evidence="12" type="ORF">DFR35_2224</name>
</gene>
<dbReference type="InterPro" id="IPR004453">
    <property type="entry name" value="QueG"/>
</dbReference>
<dbReference type="GO" id="GO:0005737">
    <property type="term" value="C:cytoplasm"/>
    <property type="evidence" value="ECO:0007669"/>
    <property type="project" value="UniProtKB-SubCell"/>
</dbReference>